<dbReference type="EMBL" id="JBCGBO010000024">
    <property type="protein sequence ID" value="KAK9182745.1"/>
    <property type="molecule type" value="Genomic_DNA"/>
</dbReference>
<gene>
    <name evidence="1" type="ORF">WN944_025891</name>
</gene>
<accession>A0AAP0LX33</accession>
<organism evidence="1 2">
    <name type="scientific">Citrus x changshan-huyou</name>
    <dbReference type="NCBI Taxonomy" id="2935761"/>
    <lineage>
        <taxon>Eukaryota</taxon>
        <taxon>Viridiplantae</taxon>
        <taxon>Streptophyta</taxon>
        <taxon>Embryophyta</taxon>
        <taxon>Tracheophyta</taxon>
        <taxon>Spermatophyta</taxon>
        <taxon>Magnoliopsida</taxon>
        <taxon>eudicotyledons</taxon>
        <taxon>Gunneridae</taxon>
        <taxon>Pentapetalae</taxon>
        <taxon>rosids</taxon>
        <taxon>malvids</taxon>
        <taxon>Sapindales</taxon>
        <taxon>Rutaceae</taxon>
        <taxon>Aurantioideae</taxon>
        <taxon>Citrus</taxon>
    </lineage>
</organism>
<name>A0AAP0LX33_9ROSI</name>
<sequence>MQGQKHFLVHPRLLLWHDGLVEVTGLTLNLLCSANFIFQTVTFTFSFVHCVDDSVVCFMIHTGGELLRADSLTGDALLKQLWQKGKWGKKMSKRGSGVHVGREQKEKWSGVYVGSK</sequence>
<dbReference type="Proteomes" id="UP001428341">
    <property type="component" value="Unassembled WGS sequence"/>
</dbReference>
<protein>
    <submittedName>
        <fullName evidence="1">Uncharacterized protein</fullName>
    </submittedName>
</protein>
<evidence type="ECO:0000313" key="2">
    <source>
        <dbReference type="Proteomes" id="UP001428341"/>
    </source>
</evidence>
<dbReference type="AlphaFoldDB" id="A0AAP0LX33"/>
<comment type="caution">
    <text evidence="1">The sequence shown here is derived from an EMBL/GenBank/DDBJ whole genome shotgun (WGS) entry which is preliminary data.</text>
</comment>
<reference evidence="1 2" key="1">
    <citation type="submission" date="2024-05" db="EMBL/GenBank/DDBJ databases">
        <title>Haplotype-resolved chromosome-level genome assembly of Huyou (Citrus changshanensis).</title>
        <authorList>
            <person name="Miao C."/>
            <person name="Chen W."/>
            <person name="Wu Y."/>
            <person name="Wang L."/>
            <person name="Zhao S."/>
            <person name="Grierson D."/>
            <person name="Xu C."/>
            <person name="Chen K."/>
        </authorList>
    </citation>
    <scope>NUCLEOTIDE SEQUENCE [LARGE SCALE GENOMIC DNA]</scope>
    <source>
        <strain evidence="1">01-14</strain>
        <tissue evidence="1">Leaf</tissue>
    </source>
</reference>
<evidence type="ECO:0000313" key="1">
    <source>
        <dbReference type="EMBL" id="KAK9182745.1"/>
    </source>
</evidence>
<proteinExistence type="predicted"/>
<keyword evidence="2" id="KW-1185">Reference proteome</keyword>